<evidence type="ECO:0008006" key="5">
    <source>
        <dbReference type="Google" id="ProtNLM"/>
    </source>
</evidence>
<reference evidence="3 4" key="1">
    <citation type="submission" date="2022-10" db="EMBL/GenBank/DDBJ databases">
        <title>Janthinobacterium sp. hw3 Genome sequencing.</title>
        <authorList>
            <person name="Park S."/>
        </authorList>
    </citation>
    <scope>NUCLEOTIDE SEQUENCE [LARGE SCALE GENOMIC DNA]</scope>
    <source>
        <strain evidence="4">hw3</strain>
    </source>
</reference>
<name>A0ABT5JYS2_9BURK</name>
<evidence type="ECO:0000256" key="1">
    <source>
        <dbReference type="SAM" id="MobiDB-lite"/>
    </source>
</evidence>
<sequence length="318" mass="33782">MKKRYLMGVLAGACTLGAAALLLRAPAPAAPAAAPAANDTARPAVFSEGTAMRAIFGAYHTGQKGTLIPVAKTAAWDIKGANVLATPMLAVTFDEGGQQKGVLVIQRQMILDGGEVAESHIQQADISVYVFALKNNAWVFEKGKQVVATAGAHGQAPDGKLVRIGDGKFGLLFEGGDVHQGYTNDYAFLIDISAGTPHQVLALEMGQSNAGNCSDDPKELAEEYGMLRQCWRSVVELDFLKNGPGEYFTIRATDSGTLEEGKPFKKVEYYAMTKDGYKVAGAASLRQGAPLSREDVYGSGGGQRREANMPTAPRRQLN</sequence>
<evidence type="ECO:0000313" key="4">
    <source>
        <dbReference type="Proteomes" id="UP001221208"/>
    </source>
</evidence>
<dbReference type="RefSeq" id="WP_273669882.1">
    <property type="nucleotide sequence ID" value="NZ_JAQQXR010000002.1"/>
</dbReference>
<feature type="signal peptide" evidence="2">
    <location>
        <begin position="1"/>
        <end position="29"/>
    </location>
</feature>
<accession>A0ABT5JYS2</accession>
<proteinExistence type="predicted"/>
<feature type="chain" id="PRO_5046115082" description="DUF3471 domain-containing protein" evidence="2">
    <location>
        <begin position="30"/>
        <end position="318"/>
    </location>
</feature>
<dbReference type="EMBL" id="JAQQXR010000002">
    <property type="protein sequence ID" value="MDC8757196.1"/>
    <property type="molecule type" value="Genomic_DNA"/>
</dbReference>
<protein>
    <recommendedName>
        <fullName evidence="5">DUF3471 domain-containing protein</fullName>
    </recommendedName>
</protein>
<keyword evidence="2" id="KW-0732">Signal</keyword>
<evidence type="ECO:0000256" key="2">
    <source>
        <dbReference type="SAM" id="SignalP"/>
    </source>
</evidence>
<keyword evidence="4" id="KW-1185">Reference proteome</keyword>
<comment type="caution">
    <text evidence="3">The sequence shown here is derived from an EMBL/GenBank/DDBJ whole genome shotgun (WGS) entry which is preliminary data.</text>
</comment>
<organism evidence="3 4">
    <name type="scientific">Janthinobacterium fluminis</name>
    <dbReference type="NCBI Taxonomy" id="2987524"/>
    <lineage>
        <taxon>Bacteria</taxon>
        <taxon>Pseudomonadati</taxon>
        <taxon>Pseudomonadota</taxon>
        <taxon>Betaproteobacteria</taxon>
        <taxon>Burkholderiales</taxon>
        <taxon>Oxalobacteraceae</taxon>
        <taxon>Janthinobacterium</taxon>
    </lineage>
</organism>
<evidence type="ECO:0000313" key="3">
    <source>
        <dbReference type="EMBL" id="MDC8757196.1"/>
    </source>
</evidence>
<dbReference type="Proteomes" id="UP001221208">
    <property type="component" value="Unassembled WGS sequence"/>
</dbReference>
<gene>
    <name evidence="3" type="ORF">OIK44_06285</name>
</gene>
<feature type="region of interest" description="Disordered" evidence="1">
    <location>
        <begin position="291"/>
        <end position="318"/>
    </location>
</feature>